<feature type="transmembrane region" description="Helical" evidence="19">
    <location>
        <begin position="253"/>
        <end position="269"/>
    </location>
</feature>
<sequence length="270" mass="30735">MARFVKESIDGIFIALQFFTVIPLRKEYSLDKPRLKKAIQWYPLIGMLLGLIVVSIVFGLRTVPQLSDPVISLLVLTVSVGMTGGLHLDGWMDASDAFFSYRDKQKRLEIMDDPRTGSFAVLSVLFLLGWRYIFILETLKMAAFFTFILIVFLFYFSRLAMCYVFLFGKLAKPEGIAAFFKKGLERKDFRFHLVSLALLLLITIFIDATVFYYASVLFIATILFSVWSKVFIEKQFGGISGDTLGAAIEGGETYLWFVLWLLHLFATGLQ</sequence>
<comment type="catalytic activity">
    <reaction evidence="18 19">
        <text>alpha-ribazole 5'-phosphate + adenosylcob(III)inamide-GDP = adenosylcob(III)alamin 5'-phosphate + GMP + H(+)</text>
        <dbReference type="Rhea" id="RHEA:23560"/>
        <dbReference type="ChEBI" id="CHEBI:15378"/>
        <dbReference type="ChEBI" id="CHEBI:57918"/>
        <dbReference type="ChEBI" id="CHEBI:58115"/>
        <dbReference type="ChEBI" id="CHEBI:60487"/>
        <dbReference type="ChEBI" id="CHEBI:60493"/>
        <dbReference type="EC" id="2.7.8.26"/>
    </reaction>
</comment>
<evidence type="ECO:0000256" key="4">
    <source>
        <dbReference type="ARBA" id="ARBA00010561"/>
    </source>
</evidence>
<gene>
    <name evidence="19 20" type="primary">cobS</name>
    <name evidence="20" type="ORF">DCC39_07265</name>
</gene>
<dbReference type="RefSeq" id="WP_116554228.1">
    <property type="nucleotide sequence ID" value="NZ_QCZG01000011.1"/>
</dbReference>
<feature type="transmembrane region" description="Helical" evidence="19">
    <location>
        <begin position="116"/>
        <end position="135"/>
    </location>
</feature>
<comment type="cofactor">
    <cofactor evidence="1 19">
        <name>Mg(2+)</name>
        <dbReference type="ChEBI" id="CHEBI:18420"/>
    </cofactor>
</comment>
<feature type="transmembrane region" description="Helical" evidence="19">
    <location>
        <begin position="141"/>
        <end position="168"/>
    </location>
</feature>
<dbReference type="UniPathway" id="UPA00148">
    <property type="reaction ID" value="UER00238"/>
</dbReference>
<dbReference type="GO" id="GO:0009236">
    <property type="term" value="P:cobalamin biosynthetic process"/>
    <property type="evidence" value="ECO:0007669"/>
    <property type="project" value="UniProtKB-UniRule"/>
</dbReference>
<evidence type="ECO:0000256" key="10">
    <source>
        <dbReference type="ARBA" id="ARBA00022692"/>
    </source>
</evidence>
<keyword evidence="9 19" id="KW-0808">Transferase</keyword>
<evidence type="ECO:0000313" key="21">
    <source>
        <dbReference type="Proteomes" id="UP000245998"/>
    </source>
</evidence>
<dbReference type="PANTHER" id="PTHR34148:SF1">
    <property type="entry name" value="ADENOSYLCOBINAMIDE-GDP RIBAZOLETRANSFERASE"/>
    <property type="match status" value="1"/>
</dbReference>
<evidence type="ECO:0000256" key="11">
    <source>
        <dbReference type="ARBA" id="ARBA00022842"/>
    </source>
</evidence>
<proteinExistence type="inferred from homology"/>
<keyword evidence="13 19" id="KW-0472">Membrane</keyword>
<comment type="subcellular location">
    <subcellularLocation>
        <location evidence="2 19">Cell membrane</location>
        <topology evidence="2 19">Multi-pass membrane protein</topology>
    </subcellularLocation>
</comment>
<evidence type="ECO:0000313" key="20">
    <source>
        <dbReference type="EMBL" id="PWA12222.1"/>
    </source>
</evidence>
<dbReference type="InterPro" id="IPR003805">
    <property type="entry name" value="CobS"/>
</dbReference>
<evidence type="ECO:0000256" key="1">
    <source>
        <dbReference type="ARBA" id="ARBA00001946"/>
    </source>
</evidence>
<dbReference type="GO" id="GO:0005886">
    <property type="term" value="C:plasma membrane"/>
    <property type="evidence" value="ECO:0007669"/>
    <property type="project" value="UniProtKB-SubCell"/>
</dbReference>
<evidence type="ECO:0000256" key="6">
    <source>
        <dbReference type="ARBA" id="ARBA00015850"/>
    </source>
</evidence>
<dbReference type="HAMAP" id="MF_00719">
    <property type="entry name" value="CobS"/>
    <property type="match status" value="1"/>
</dbReference>
<feature type="transmembrane region" description="Helical" evidence="19">
    <location>
        <begin position="41"/>
        <end position="63"/>
    </location>
</feature>
<comment type="catalytic activity">
    <reaction evidence="17 19">
        <text>alpha-ribazole + adenosylcob(III)inamide-GDP = adenosylcob(III)alamin + GMP + H(+)</text>
        <dbReference type="Rhea" id="RHEA:16049"/>
        <dbReference type="ChEBI" id="CHEBI:10329"/>
        <dbReference type="ChEBI" id="CHEBI:15378"/>
        <dbReference type="ChEBI" id="CHEBI:18408"/>
        <dbReference type="ChEBI" id="CHEBI:58115"/>
        <dbReference type="ChEBI" id="CHEBI:60487"/>
        <dbReference type="EC" id="2.7.8.26"/>
    </reaction>
</comment>
<name>A0A2U1K487_9BACI</name>
<comment type="caution">
    <text evidence="20">The sequence shown here is derived from an EMBL/GenBank/DDBJ whole genome shotgun (WGS) entry which is preliminary data.</text>
</comment>
<evidence type="ECO:0000256" key="19">
    <source>
        <dbReference type="HAMAP-Rule" id="MF_00719"/>
    </source>
</evidence>
<dbReference type="PANTHER" id="PTHR34148">
    <property type="entry name" value="ADENOSYLCOBINAMIDE-GDP RIBAZOLETRANSFERASE"/>
    <property type="match status" value="1"/>
</dbReference>
<evidence type="ECO:0000256" key="15">
    <source>
        <dbReference type="ARBA" id="ARBA00032605"/>
    </source>
</evidence>
<comment type="similarity">
    <text evidence="4 19">Belongs to the CobS family.</text>
</comment>
<keyword evidence="10 19" id="KW-0812">Transmembrane</keyword>
<keyword evidence="7 19" id="KW-1003">Cell membrane</keyword>
<dbReference type="NCBIfam" id="TIGR00317">
    <property type="entry name" value="cobS"/>
    <property type="match status" value="1"/>
</dbReference>
<evidence type="ECO:0000256" key="8">
    <source>
        <dbReference type="ARBA" id="ARBA00022573"/>
    </source>
</evidence>
<dbReference type="GO" id="GO:0008818">
    <property type="term" value="F:cobalamin 5'-phosphate synthase activity"/>
    <property type="evidence" value="ECO:0007669"/>
    <property type="project" value="UniProtKB-UniRule"/>
</dbReference>
<comment type="pathway">
    <text evidence="3 19">Cofactor biosynthesis; adenosylcobalamin biosynthesis; adenosylcobalamin from cob(II)yrinate a,c-diamide: step 7/7.</text>
</comment>
<keyword evidence="11 19" id="KW-0460">Magnesium</keyword>
<evidence type="ECO:0000256" key="5">
    <source>
        <dbReference type="ARBA" id="ARBA00013200"/>
    </source>
</evidence>
<dbReference type="OrthoDB" id="9794626at2"/>
<organism evidence="20 21">
    <name type="scientific">Pueribacillus theae</name>
    <dbReference type="NCBI Taxonomy" id="2171751"/>
    <lineage>
        <taxon>Bacteria</taxon>
        <taxon>Bacillati</taxon>
        <taxon>Bacillota</taxon>
        <taxon>Bacilli</taxon>
        <taxon>Bacillales</taxon>
        <taxon>Bacillaceae</taxon>
        <taxon>Pueribacillus</taxon>
    </lineage>
</organism>
<feature type="transmembrane region" description="Helical" evidence="19">
    <location>
        <begin position="189"/>
        <end position="206"/>
    </location>
</feature>
<feature type="transmembrane region" description="Helical" evidence="19">
    <location>
        <begin position="212"/>
        <end position="232"/>
    </location>
</feature>
<evidence type="ECO:0000256" key="13">
    <source>
        <dbReference type="ARBA" id="ARBA00023136"/>
    </source>
</evidence>
<evidence type="ECO:0000256" key="17">
    <source>
        <dbReference type="ARBA" id="ARBA00048623"/>
    </source>
</evidence>
<dbReference type="Proteomes" id="UP000245998">
    <property type="component" value="Unassembled WGS sequence"/>
</dbReference>
<evidence type="ECO:0000256" key="18">
    <source>
        <dbReference type="ARBA" id="ARBA00049504"/>
    </source>
</evidence>
<accession>A0A2U1K487</accession>
<comment type="function">
    <text evidence="14 19">Joins adenosylcobinamide-GDP and alpha-ribazole to generate adenosylcobalamin (Ado-cobalamin). Also synthesizes adenosylcobalamin 5'-phosphate from adenosylcobinamide-GDP and alpha-ribazole 5'-phosphate.</text>
</comment>
<feature type="transmembrane region" description="Helical" evidence="19">
    <location>
        <begin position="69"/>
        <end position="88"/>
    </location>
</feature>
<evidence type="ECO:0000256" key="7">
    <source>
        <dbReference type="ARBA" id="ARBA00022475"/>
    </source>
</evidence>
<dbReference type="EMBL" id="QCZG01000011">
    <property type="protein sequence ID" value="PWA12222.1"/>
    <property type="molecule type" value="Genomic_DNA"/>
</dbReference>
<protein>
    <recommendedName>
        <fullName evidence="6 19">Adenosylcobinamide-GDP ribazoletransferase</fullName>
        <ecNumber evidence="5 19">2.7.8.26</ecNumber>
    </recommendedName>
    <alternativeName>
        <fullName evidence="16 19">Cobalamin synthase</fullName>
    </alternativeName>
    <alternativeName>
        <fullName evidence="15 19">Cobalamin-5'-phosphate synthase</fullName>
    </alternativeName>
</protein>
<dbReference type="Pfam" id="PF02654">
    <property type="entry name" value="CobS"/>
    <property type="match status" value="1"/>
</dbReference>
<evidence type="ECO:0000256" key="12">
    <source>
        <dbReference type="ARBA" id="ARBA00022989"/>
    </source>
</evidence>
<evidence type="ECO:0000256" key="3">
    <source>
        <dbReference type="ARBA" id="ARBA00004663"/>
    </source>
</evidence>
<dbReference type="EC" id="2.7.8.26" evidence="5 19"/>
<evidence type="ECO:0000256" key="16">
    <source>
        <dbReference type="ARBA" id="ARBA00032853"/>
    </source>
</evidence>
<keyword evidence="12 19" id="KW-1133">Transmembrane helix</keyword>
<evidence type="ECO:0000256" key="14">
    <source>
        <dbReference type="ARBA" id="ARBA00025228"/>
    </source>
</evidence>
<dbReference type="GO" id="GO:0051073">
    <property type="term" value="F:adenosylcobinamide-GDP ribazoletransferase activity"/>
    <property type="evidence" value="ECO:0007669"/>
    <property type="project" value="UniProtKB-UniRule"/>
</dbReference>
<keyword evidence="8 19" id="KW-0169">Cobalamin biosynthesis</keyword>
<dbReference type="AlphaFoldDB" id="A0A2U1K487"/>
<keyword evidence="21" id="KW-1185">Reference proteome</keyword>
<reference evidence="20 21" key="1">
    <citation type="submission" date="2018-04" db="EMBL/GenBank/DDBJ databases">
        <title>Camelliibacillus theae gen. nov., sp. nov., isolated from Pu'er tea.</title>
        <authorList>
            <person name="Niu L."/>
        </authorList>
    </citation>
    <scope>NUCLEOTIDE SEQUENCE [LARGE SCALE GENOMIC DNA]</scope>
    <source>
        <strain evidence="20 21">T8</strain>
    </source>
</reference>
<evidence type="ECO:0000256" key="9">
    <source>
        <dbReference type="ARBA" id="ARBA00022679"/>
    </source>
</evidence>
<evidence type="ECO:0000256" key="2">
    <source>
        <dbReference type="ARBA" id="ARBA00004651"/>
    </source>
</evidence>